<dbReference type="InterPro" id="IPR000719">
    <property type="entry name" value="Prot_kinase_dom"/>
</dbReference>
<comment type="catalytic activity">
    <reaction evidence="9">
        <text>L-threonyl-[protein] + ATP = O-phospho-L-threonyl-[protein] + ADP + H(+)</text>
        <dbReference type="Rhea" id="RHEA:46608"/>
        <dbReference type="Rhea" id="RHEA-COMP:11060"/>
        <dbReference type="Rhea" id="RHEA-COMP:11605"/>
        <dbReference type="ChEBI" id="CHEBI:15378"/>
        <dbReference type="ChEBI" id="CHEBI:30013"/>
        <dbReference type="ChEBI" id="CHEBI:30616"/>
        <dbReference type="ChEBI" id="CHEBI:61977"/>
        <dbReference type="ChEBI" id="CHEBI:456216"/>
        <dbReference type="EC" id="2.7.11.1"/>
    </reaction>
</comment>
<organism evidence="16 17">
    <name type="scientific">Acanthamoeba castellanii (strain ATCC 30010 / Neff)</name>
    <dbReference type="NCBI Taxonomy" id="1257118"/>
    <lineage>
        <taxon>Eukaryota</taxon>
        <taxon>Amoebozoa</taxon>
        <taxon>Discosea</taxon>
        <taxon>Longamoebia</taxon>
        <taxon>Centramoebida</taxon>
        <taxon>Acanthamoebidae</taxon>
        <taxon>Acanthamoeba</taxon>
    </lineage>
</organism>
<evidence type="ECO:0000256" key="13">
    <source>
        <dbReference type="SAM" id="Phobius"/>
    </source>
</evidence>
<dbReference type="GO" id="GO:0009166">
    <property type="term" value="P:nucleotide catabolic process"/>
    <property type="evidence" value="ECO:0007669"/>
    <property type="project" value="InterPro"/>
</dbReference>
<feature type="region of interest" description="Disordered" evidence="12">
    <location>
        <begin position="911"/>
        <end position="940"/>
    </location>
</feature>
<dbReference type="InterPro" id="IPR011009">
    <property type="entry name" value="Kinase-like_dom_sf"/>
</dbReference>
<feature type="transmembrane region" description="Helical" evidence="13">
    <location>
        <begin position="596"/>
        <end position="624"/>
    </location>
</feature>
<evidence type="ECO:0000256" key="14">
    <source>
        <dbReference type="SAM" id="SignalP"/>
    </source>
</evidence>
<accession>L8HEG8</accession>
<dbReference type="PROSITE" id="PS50011">
    <property type="entry name" value="PROTEIN_KINASE_DOM"/>
    <property type="match status" value="2"/>
</dbReference>
<proteinExistence type="inferred from homology"/>
<evidence type="ECO:0000256" key="1">
    <source>
        <dbReference type="ARBA" id="ARBA00004167"/>
    </source>
</evidence>
<dbReference type="GO" id="GO:0009190">
    <property type="term" value="P:cyclic nucleotide biosynthetic process"/>
    <property type="evidence" value="ECO:0007669"/>
    <property type="project" value="InterPro"/>
</dbReference>
<feature type="binding site" evidence="11">
    <location>
        <position position="669"/>
    </location>
    <ligand>
        <name>ATP</name>
        <dbReference type="ChEBI" id="CHEBI:30616"/>
    </ligand>
</feature>
<evidence type="ECO:0000256" key="7">
    <source>
        <dbReference type="ARBA" id="ARBA00022777"/>
    </source>
</evidence>
<dbReference type="InterPro" id="IPR008271">
    <property type="entry name" value="Ser/Thr_kinase_AS"/>
</dbReference>
<feature type="domain" description="Protein kinase" evidence="15">
    <location>
        <begin position="642"/>
        <end position="907"/>
    </location>
</feature>
<feature type="signal peptide" evidence="14">
    <location>
        <begin position="1"/>
        <end position="22"/>
    </location>
</feature>
<evidence type="ECO:0000259" key="15">
    <source>
        <dbReference type="PROSITE" id="PS50011"/>
    </source>
</evidence>
<dbReference type="Pfam" id="PF02872">
    <property type="entry name" value="5_nucleotid_C"/>
    <property type="match status" value="1"/>
</dbReference>
<evidence type="ECO:0000256" key="11">
    <source>
        <dbReference type="PROSITE-ProRule" id="PRU10141"/>
    </source>
</evidence>
<dbReference type="InterPro" id="IPR029052">
    <property type="entry name" value="Metallo-depent_PP-like"/>
</dbReference>
<dbReference type="EMBL" id="KB007860">
    <property type="protein sequence ID" value="ELR23158.1"/>
    <property type="molecule type" value="Genomic_DNA"/>
</dbReference>
<keyword evidence="14" id="KW-0732">Signal</keyword>
<evidence type="ECO:0000313" key="16">
    <source>
        <dbReference type="EMBL" id="ELR23158.1"/>
    </source>
</evidence>
<dbReference type="Pfam" id="PF07714">
    <property type="entry name" value="PK_Tyr_Ser-Thr"/>
    <property type="match status" value="2"/>
</dbReference>
<dbReference type="Gene3D" id="1.10.510.10">
    <property type="entry name" value="Transferase(Phosphotransferase) domain 1"/>
    <property type="match status" value="2"/>
</dbReference>
<dbReference type="SMART" id="SM00044">
    <property type="entry name" value="CYCc"/>
    <property type="match status" value="1"/>
</dbReference>
<dbReference type="STRING" id="1257118.L8HEG8"/>
<evidence type="ECO:0000256" key="12">
    <source>
        <dbReference type="SAM" id="MobiDB-lite"/>
    </source>
</evidence>
<dbReference type="InterPro" id="IPR001054">
    <property type="entry name" value="A/G_cyclase"/>
</dbReference>
<protein>
    <recommendedName>
        <fullName evidence="3">non-specific serine/threonine protein kinase</fullName>
        <ecNumber evidence="3">2.7.11.1</ecNumber>
    </recommendedName>
</protein>
<dbReference type="VEuPathDB" id="AmoebaDB:ACA1_342920"/>
<comment type="similarity">
    <text evidence="2">Belongs to the protein kinase superfamily. TKL Ser/Thr protein kinase family.</text>
</comment>
<dbReference type="GO" id="GO:0016020">
    <property type="term" value="C:membrane"/>
    <property type="evidence" value="ECO:0007669"/>
    <property type="project" value="UniProtKB-SubCell"/>
</dbReference>
<dbReference type="GO" id="GO:0035556">
    <property type="term" value="P:intracellular signal transduction"/>
    <property type="evidence" value="ECO:0007669"/>
    <property type="project" value="InterPro"/>
</dbReference>
<evidence type="ECO:0000256" key="6">
    <source>
        <dbReference type="ARBA" id="ARBA00022741"/>
    </source>
</evidence>
<evidence type="ECO:0000313" key="17">
    <source>
        <dbReference type="Proteomes" id="UP000011083"/>
    </source>
</evidence>
<dbReference type="SUPFAM" id="SSF57196">
    <property type="entry name" value="EGF/Laminin"/>
    <property type="match status" value="1"/>
</dbReference>
<dbReference type="GeneID" id="14924131"/>
<dbReference type="Gene3D" id="3.90.780.10">
    <property type="entry name" value="5'-Nucleotidase, C-terminal domain"/>
    <property type="match status" value="1"/>
</dbReference>
<comment type="catalytic activity">
    <reaction evidence="10">
        <text>L-seryl-[protein] + ATP = O-phospho-L-seryl-[protein] + ADP + H(+)</text>
        <dbReference type="Rhea" id="RHEA:17989"/>
        <dbReference type="Rhea" id="RHEA-COMP:9863"/>
        <dbReference type="Rhea" id="RHEA-COMP:11604"/>
        <dbReference type="ChEBI" id="CHEBI:15378"/>
        <dbReference type="ChEBI" id="CHEBI:29999"/>
        <dbReference type="ChEBI" id="CHEBI:30616"/>
        <dbReference type="ChEBI" id="CHEBI:83421"/>
        <dbReference type="ChEBI" id="CHEBI:456216"/>
        <dbReference type="EC" id="2.7.11.1"/>
    </reaction>
</comment>
<keyword evidence="8 11" id="KW-0067">ATP-binding</keyword>
<dbReference type="InterPro" id="IPR001245">
    <property type="entry name" value="Ser-Thr/Tyr_kinase_cat_dom"/>
</dbReference>
<dbReference type="InterPro" id="IPR017441">
    <property type="entry name" value="Protein_kinase_ATP_BS"/>
</dbReference>
<dbReference type="SUPFAM" id="SSF55816">
    <property type="entry name" value="5'-nucleotidase (syn. UDP-sugar hydrolase), C-terminal domain"/>
    <property type="match status" value="1"/>
</dbReference>
<dbReference type="FunFam" id="3.30.200.20:FF:000060">
    <property type="entry name" value="Serine/threonine-protein kinase isoform 1"/>
    <property type="match status" value="1"/>
</dbReference>
<dbReference type="Gene3D" id="3.30.70.1230">
    <property type="entry name" value="Nucleotide cyclase"/>
    <property type="match status" value="2"/>
</dbReference>
<keyword evidence="5" id="KW-0808">Transferase</keyword>
<evidence type="ECO:0000256" key="2">
    <source>
        <dbReference type="ARBA" id="ARBA00005843"/>
    </source>
</evidence>
<dbReference type="InterPro" id="IPR036907">
    <property type="entry name" value="5'-Nucleotdase_C_sf"/>
</dbReference>
<dbReference type="InterPro" id="IPR029787">
    <property type="entry name" value="Nucleotide_cyclase"/>
</dbReference>
<dbReference type="CDD" id="cd13999">
    <property type="entry name" value="STKc_MAP3K-like"/>
    <property type="match status" value="2"/>
</dbReference>
<dbReference type="PROSITE" id="PS00107">
    <property type="entry name" value="PROTEIN_KINASE_ATP"/>
    <property type="match status" value="1"/>
</dbReference>
<evidence type="ECO:0000256" key="4">
    <source>
        <dbReference type="ARBA" id="ARBA00022527"/>
    </source>
</evidence>
<dbReference type="EC" id="2.7.11.1" evidence="3"/>
<keyword evidence="13" id="KW-0472">Membrane</keyword>
<dbReference type="GO" id="GO:0005524">
    <property type="term" value="F:ATP binding"/>
    <property type="evidence" value="ECO:0007669"/>
    <property type="project" value="UniProtKB-UniRule"/>
</dbReference>
<evidence type="ECO:0000256" key="3">
    <source>
        <dbReference type="ARBA" id="ARBA00012513"/>
    </source>
</evidence>
<dbReference type="Gene3D" id="3.60.21.10">
    <property type="match status" value="1"/>
</dbReference>
<keyword evidence="6 11" id="KW-0547">Nucleotide-binding</keyword>
<dbReference type="GO" id="GO:0016787">
    <property type="term" value="F:hydrolase activity"/>
    <property type="evidence" value="ECO:0007669"/>
    <property type="project" value="InterPro"/>
</dbReference>
<dbReference type="RefSeq" id="XP_004352686.1">
    <property type="nucleotide sequence ID" value="XM_004352634.1"/>
</dbReference>
<dbReference type="OrthoDB" id="4062651at2759"/>
<dbReference type="InterPro" id="IPR008334">
    <property type="entry name" value="5'-Nucleotdase_C"/>
</dbReference>
<keyword evidence="4 16" id="KW-0723">Serine/threonine-protein kinase</keyword>
<feature type="compositionally biased region" description="Low complexity" evidence="12">
    <location>
        <begin position="922"/>
        <end position="940"/>
    </location>
</feature>
<dbReference type="SUPFAM" id="SSF56112">
    <property type="entry name" value="Protein kinase-like (PK-like)"/>
    <property type="match status" value="2"/>
</dbReference>
<dbReference type="PANTHER" id="PTHR44329">
    <property type="entry name" value="SERINE/THREONINE-PROTEIN KINASE TNNI3K-RELATED"/>
    <property type="match status" value="1"/>
</dbReference>
<dbReference type="InterPro" id="IPR051681">
    <property type="entry name" value="Ser/Thr_Kinases-Pseudokinases"/>
</dbReference>
<dbReference type="KEGG" id="acan:ACA1_342920"/>
<name>L8HEG8_ACACF</name>
<gene>
    <name evidence="16" type="ORF">ACA1_342920</name>
</gene>
<dbReference type="SUPFAM" id="SSF55073">
    <property type="entry name" value="Nucleotide cyclase"/>
    <property type="match status" value="1"/>
</dbReference>
<reference evidence="16 17" key="1">
    <citation type="journal article" date="2013" name="Genome Biol.">
        <title>Genome of Acanthamoeba castellanii highlights extensive lateral gene transfer and early evolution of tyrosine kinase signaling.</title>
        <authorList>
            <person name="Clarke M."/>
            <person name="Lohan A.J."/>
            <person name="Liu B."/>
            <person name="Lagkouvardos I."/>
            <person name="Roy S."/>
            <person name="Zafar N."/>
            <person name="Bertelli C."/>
            <person name="Schilde C."/>
            <person name="Kianianmomeni A."/>
            <person name="Burglin T.R."/>
            <person name="Frech C."/>
            <person name="Turcotte B."/>
            <person name="Kopec K.O."/>
            <person name="Synnott J.M."/>
            <person name="Choo C."/>
            <person name="Paponov I."/>
            <person name="Finkler A."/>
            <person name="Soon Heng Tan C."/>
            <person name="Hutchins A.P."/>
            <person name="Weinmeier T."/>
            <person name="Rattei T."/>
            <person name="Chu J.S."/>
            <person name="Gimenez G."/>
            <person name="Irimia M."/>
            <person name="Rigden D.J."/>
            <person name="Fitzpatrick D.A."/>
            <person name="Lorenzo-Morales J."/>
            <person name="Bateman A."/>
            <person name="Chiu C.H."/>
            <person name="Tang P."/>
            <person name="Hegemann P."/>
            <person name="Fromm H."/>
            <person name="Raoult D."/>
            <person name="Greub G."/>
            <person name="Miranda-Saavedra D."/>
            <person name="Chen N."/>
            <person name="Nash P."/>
            <person name="Ginger M.L."/>
            <person name="Horn M."/>
            <person name="Schaap P."/>
            <person name="Caler L."/>
            <person name="Loftus B."/>
        </authorList>
    </citation>
    <scope>NUCLEOTIDE SEQUENCE [LARGE SCALE GENOMIC DNA]</scope>
    <source>
        <strain evidence="16 17">Neff</strain>
    </source>
</reference>
<dbReference type="SUPFAM" id="SSF56300">
    <property type="entry name" value="Metallo-dependent phosphatases"/>
    <property type="match status" value="1"/>
</dbReference>
<keyword evidence="13" id="KW-0812">Transmembrane</keyword>
<dbReference type="Proteomes" id="UP000011083">
    <property type="component" value="Unassembled WGS sequence"/>
</dbReference>
<evidence type="ECO:0000256" key="5">
    <source>
        <dbReference type="ARBA" id="ARBA00022679"/>
    </source>
</evidence>
<feature type="chain" id="PRO_5003991159" description="non-specific serine/threonine protein kinase" evidence="14">
    <location>
        <begin position="23"/>
        <end position="1418"/>
    </location>
</feature>
<evidence type="ECO:0000256" key="9">
    <source>
        <dbReference type="ARBA" id="ARBA00047899"/>
    </source>
</evidence>
<keyword evidence="17" id="KW-1185">Reference proteome</keyword>
<dbReference type="Gene3D" id="3.30.200.20">
    <property type="entry name" value="Phosphorylase Kinase, domain 1"/>
    <property type="match status" value="2"/>
</dbReference>
<sequence length="1418" mass="153816">MKANQHALTVIILFCLVTTSRADTLSTVTAADEYGNACQPVNDSTFSYASFCGANCYGGAARMRTLIEREGARYDHVFLVDSGASLAFSLPFYLYGSPLIADYFGLLGYDAVAWQVADLQSRLDPGAFMLRARDNNSSMQFVCSNIQGFDAPAGTALSRYAIKTFANTGHKVGYISTLAANLASMIRAPNVSATDEAQALREGLAALVNKGVDKVVATVSSNATAELVLTSVPGIDILIVPGQLQSNTNGSGFLASRVGPYPMVYDTDWGQPVLVVSSGTFGRLVGVLNVEFDDHGVITAWMGDSVLMDDSVPADPALHAELLALDQSVQARFQQVVGWTAVNLSFDNQCIHGECGIGDWLSDSYRDFASGSLGFRVQLGLANGGAVRGGIKAGPVTLGQLHQTIPFGSNEVFVIRILGLYVLDALENGLSLATDATTELMSGAGRFLFPSGLRFSWNPTEAPGLRVVDAYVEARQGVWQLLLPNESYTLAIDRWLADGGDGFTMIPEYSTERYSTGGNVNAMLFQALSRNVTGLQTGRITTTTAASRRTCLTAHGSICSGNGYCHTGVCHCTVGGASGRLCTISPAQASSSADQAIAIALGAALPLLFVVVVLVAAVVCALLVRAKKRESDSCWEIDTSELDMGPQLGAGGFGQVYQAVWKGTDVAVKVVPVGEGQQQAKAVCQTFKHEVRVMRELRHPNVVLFMAACTKPPRLCIVMELMELGSLYDLLHNELVPAIPLHFCLKAAFHAARGMHFLHSSGIVHRDLKSLNLLLDSKWNLKVSDFGLTRLCTDLKLAAGFKAHGTIHWAAPEVVKESPNIDYSLADVYAFGVVLWELLTRETPYGGMSLAAIAVGVLRDDLRPAPLEESPTAQRFEPLEAIMVECWDRDPAMRPSFHEVMTRIAAISPKTDDAAVPLQRPSSSSSSSEPSLSSSRSWGLDSLAAPPTDVDVTVAFSDVADAAGPWESNPRDMRGAMEHHNQLLRKLLATHHGYESRFMQQQRLDNGEGYFCMPAHGHATARVRFGVHKGSATRHRDPVSGRRGYDGAVVDVAMELAQHAEGGQVLVSDSVVAAIVAQHPEADFELRFRTVGVVPVKPHDTLNSADRVQAVGAFDMRPHAECPTYEHERESVERYPPGRRLERIAIGSGNACKYLVNCENLTLSDQPVGEGGYGWVYRGRWHGVEVAVKRLARKRFDEESRLQFREEASLLARLSHPHVVLFIGVCLRSPDVCIVTEWMPRGSLRDVLDDQTHELDWPLRLSLARGVALGLAYLHSFTPAILHLDLNSSNVLIDDLWNAKIADFALAQMKQENATTMPWCVTPAWTAPEIVLRERHTERADVFSLGVIMWEVATRELPFAGDENARVALHIVEGKRPSIPANLPPGYADLMQACWHGEALQRPSAEQVAHMLAPLLLV</sequence>
<dbReference type="GO" id="GO:0004674">
    <property type="term" value="F:protein serine/threonine kinase activity"/>
    <property type="evidence" value="ECO:0007669"/>
    <property type="project" value="UniProtKB-KW"/>
</dbReference>
<keyword evidence="13" id="KW-1133">Transmembrane helix</keyword>
<dbReference type="PANTHER" id="PTHR44329:SF298">
    <property type="entry name" value="MIXED LINEAGE KINASE DOMAIN-LIKE PROTEIN"/>
    <property type="match status" value="1"/>
</dbReference>
<feature type="domain" description="Protein kinase" evidence="15">
    <location>
        <begin position="1162"/>
        <end position="1416"/>
    </location>
</feature>
<dbReference type="PROSITE" id="PS00108">
    <property type="entry name" value="PROTEIN_KINASE_ST"/>
    <property type="match status" value="1"/>
</dbReference>
<evidence type="ECO:0000256" key="10">
    <source>
        <dbReference type="ARBA" id="ARBA00048679"/>
    </source>
</evidence>
<dbReference type="Gene3D" id="2.10.25.10">
    <property type="entry name" value="Laminin"/>
    <property type="match status" value="1"/>
</dbReference>
<dbReference type="SMART" id="SM00220">
    <property type="entry name" value="S_TKc"/>
    <property type="match status" value="2"/>
</dbReference>
<evidence type="ECO:0000256" key="8">
    <source>
        <dbReference type="ARBA" id="ARBA00022840"/>
    </source>
</evidence>
<comment type="subcellular location">
    <subcellularLocation>
        <location evidence="1">Membrane</location>
        <topology evidence="1">Single-pass membrane protein</topology>
    </subcellularLocation>
</comment>
<keyword evidence="7 16" id="KW-0418">Kinase</keyword>